<accession>A0A6J3LZU9</accession>
<proteinExistence type="predicted"/>
<dbReference type="SUPFAM" id="SSF52540">
    <property type="entry name" value="P-loop containing nucleoside triphosphate hydrolases"/>
    <property type="match status" value="1"/>
</dbReference>
<evidence type="ECO:0000313" key="3">
    <source>
        <dbReference type="RefSeq" id="XP_033458351.1"/>
    </source>
</evidence>
<dbReference type="AlphaFoldDB" id="A0A6J3LZU9"/>
<keyword evidence="1" id="KW-1133">Transmembrane helix</keyword>
<dbReference type="GeneID" id="54365633"/>
<protein>
    <recommendedName>
        <fullName evidence="4">NAD dependent epimerase/dehydratase</fullName>
    </recommendedName>
</protein>
<feature type="transmembrane region" description="Helical" evidence="1">
    <location>
        <begin position="253"/>
        <end position="275"/>
    </location>
</feature>
<keyword evidence="2" id="KW-1185">Reference proteome</keyword>
<keyword evidence="1" id="KW-0472">Membrane</keyword>
<gene>
    <name evidence="3" type="ORF">K489DRAFT_411686</name>
</gene>
<reference evidence="3" key="1">
    <citation type="submission" date="2020-01" db="EMBL/GenBank/DDBJ databases">
        <authorList>
            <consortium name="DOE Joint Genome Institute"/>
            <person name="Haridas S."/>
            <person name="Albert R."/>
            <person name="Binder M."/>
            <person name="Bloem J."/>
            <person name="Labutti K."/>
            <person name="Salamov A."/>
            <person name="Andreopoulos B."/>
            <person name="Baker S.E."/>
            <person name="Barry K."/>
            <person name="Bills G."/>
            <person name="Bluhm B.H."/>
            <person name="Cannon C."/>
            <person name="Castanera R."/>
            <person name="Culley D.E."/>
            <person name="Daum C."/>
            <person name="Ezra D."/>
            <person name="Gonzalez J.B."/>
            <person name="Henrissat B."/>
            <person name="Kuo A."/>
            <person name="Liang C."/>
            <person name="Lipzen A."/>
            <person name="Lutzoni F."/>
            <person name="Magnuson J."/>
            <person name="Mondo S."/>
            <person name="Nolan M."/>
            <person name="Ohm R."/>
            <person name="Pangilinan J."/>
            <person name="Park H.-J."/>
            <person name="Ramirez L."/>
            <person name="Alfaro M."/>
            <person name="Sun H."/>
            <person name="Tritt A."/>
            <person name="Yoshinaga Y."/>
            <person name="Zwiers L.-H."/>
            <person name="Turgeon B.G."/>
            <person name="Goodwin S.B."/>
            <person name="Spatafora J.W."/>
            <person name="Crous P.W."/>
            <person name="Grigoriev I.V."/>
        </authorList>
    </citation>
    <scope>NUCLEOTIDE SEQUENCE</scope>
    <source>
        <strain evidence="3">CBS 342.82</strain>
    </source>
</reference>
<reference evidence="3" key="3">
    <citation type="submission" date="2025-08" db="UniProtKB">
        <authorList>
            <consortium name="RefSeq"/>
        </authorList>
    </citation>
    <scope>IDENTIFICATION</scope>
    <source>
        <strain evidence="3">CBS 342.82</strain>
    </source>
</reference>
<dbReference type="Pfam" id="PF17784">
    <property type="entry name" value="Sulfotransfer_4"/>
    <property type="match status" value="1"/>
</dbReference>
<dbReference type="OrthoDB" id="408152at2759"/>
<organism evidence="3">
    <name type="scientific">Dissoconium aciculare CBS 342.82</name>
    <dbReference type="NCBI Taxonomy" id="1314786"/>
    <lineage>
        <taxon>Eukaryota</taxon>
        <taxon>Fungi</taxon>
        <taxon>Dikarya</taxon>
        <taxon>Ascomycota</taxon>
        <taxon>Pezizomycotina</taxon>
        <taxon>Dothideomycetes</taxon>
        <taxon>Dothideomycetidae</taxon>
        <taxon>Mycosphaerellales</taxon>
        <taxon>Dissoconiaceae</taxon>
        <taxon>Dissoconium</taxon>
    </lineage>
</organism>
<sequence length="280" mass="31510">MATTTRQVPMEILALGMSRTGTESIKVALERLGYGPVYHSCALNPKKDRPLWEALIARKFPADKPTATSSPLTEDSTITREDFDQILGHVRAVTEMPCAAFWAELMTAYPDAKILLVERDIDQWYRSFVRTTLCLIFAWRKDVFAAAARVGLLPSSLAGMYSALFQGYFRAPTKFEMLTNLRAVYVEHNAAILKRAESEGRDILRMDISEGWAPLCRFLKKDVPEGVPFPVENTGDQTLALCNQMRAMTMTKLIGRIGRIGLILGSVCVSSWYGWFLWRS</sequence>
<dbReference type="Gene3D" id="3.40.50.300">
    <property type="entry name" value="P-loop containing nucleotide triphosphate hydrolases"/>
    <property type="match status" value="1"/>
</dbReference>
<evidence type="ECO:0000256" key="1">
    <source>
        <dbReference type="SAM" id="Phobius"/>
    </source>
</evidence>
<dbReference type="Proteomes" id="UP000504637">
    <property type="component" value="Unplaced"/>
</dbReference>
<name>A0A6J3LZU9_9PEZI</name>
<dbReference type="InterPro" id="IPR040632">
    <property type="entry name" value="Sulfotransfer_4"/>
</dbReference>
<evidence type="ECO:0008006" key="4">
    <source>
        <dbReference type="Google" id="ProtNLM"/>
    </source>
</evidence>
<dbReference type="PANTHER" id="PTHR36978:SF4">
    <property type="entry name" value="P-LOOP CONTAINING NUCLEOSIDE TRIPHOSPHATE HYDROLASE PROTEIN"/>
    <property type="match status" value="1"/>
</dbReference>
<reference evidence="3" key="2">
    <citation type="submission" date="2020-04" db="EMBL/GenBank/DDBJ databases">
        <authorList>
            <consortium name="NCBI Genome Project"/>
        </authorList>
    </citation>
    <scope>NUCLEOTIDE SEQUENCE</scope>
    <source>
        <strain evidence="3">CBS 342.82</strain>
    </source>
</reference>
<dbReference type="PANTHER" id="PTHR36978">
    <property type="entry name" value="P-LOOP CONTAINING NUCLEOTIDE TRIPHOSPHATE HYDROLASE"/>
    <property type="match status" value="1"/>
</dbReference>
<evidence type="ECO:0000313" key="2">
    <source>
        <dbReference type="Proteomes" id="UP000504637"/>
    </source>
</evidence>
<keyword evidence="1" id="KW-0812">Transmembrane</keyword>
<dbReference type="RefSeq" id="XP_033458351.1">
    <property type="nucleotide sequence ID" value="XM_033607834.1"/>
</dbReference>
<dbReference type="InterPro" id="IPR027417">
    <property type="entry name" value="P-loop_NTPase"/>
</dbReference>